<name>A0ABT9XKF2_9BACL</name>
<dbReference type="InterPro" id="IPR002762">
    <property type="entry name" value="CbiX-like"/>
</dbReference>
<feature type="region of interest" description="Disordered" evidence="3">
    <location>
        <begin position="163"/>
        <end position="203"/>
    </location>
</feature>
<evidence type="ECO:0000313" key="5">
    <source>
        <dbReference type="Proteomes" id="UP001232973"/>
    </source>
</evidence>
<dbReference type="SUPFAM" id="SSF53800">
    <property type="entry name" value="Chelatase"/>
    <property type="match status" value="2"/>
</dbReference>
<gene>
    <name evidence="4" type="ORF">J2S03_002643</name>
</gene>
<reference evidence="4 5" key="1">
    <citation type="submission" date="2023-07" db="EMBL/GenBank/DDBJ databases">
        <title>Genomic Encyclopedia of Type Strains, Phase IV (KMG-IV): sequencing the most valuable type-strain genomes for metagenomic binning, comparative biology and taxonomic classification.</title>
        <authorList>
            <person name="Goeker M."/>
        </authorList>
    </citation>
    <scope>NUCLEOTIDE SEQUENCE [LARGE SCALE GENOMIC DNA]</scope>
    <source>
        <strain evidence="4 5">DSM 4006</strain>
    </source>
</reference>
<keyword evidence="5" id="KW-1185">Reference proteome</keyword>
<keyword evidence="1" id="KW-0479">Metal-binding</keyword>
<dbReference type="CDD" id="cd03416">
    <property type="entry name" value="CbiX_SirB_N"/>
    <property type="match status" value="1"/>
</dbReference>
<comment type="caution">
    <text evidence="4">The sequence shown here is derived from an EMBL/GenBank/DDBJ whole genome shotgun (WGS) entry which is preliminary data.</text>
</comment>
<dbReference type="PANTHER" id="PTHR33542:SF3">
    <property type="entry name" value="SIROHYDROCHLORIN FERROCHELATASE, CHLOROPLASTIC"/>
    <property type="match status" value="1"/>
</dbReference>
<dbReference type="Proteomes" id="UP001232973">
    <property type="component" value="Unassembled WGS sequence"/>
</dbReference>
<dbReference type="RefSeq" id="WP_274457540.1">
    <property type="nucleotide sequence ID" value="NZ_CP067097.1"/>
</dbReference>
<evidence type="ECO:0000256" key="3">
    <source>
        <dbReference type="SAM" id="MobiDB-lite"/>
    </source>
</evidence>
<dbReference type="EMBL" id="JAUSTP010000024">
    <property type="protein sequence ID" value="MDQ0190776.1"/>
    <property type="molecule type" value="Genomic_DNA"/>
</dbReference>
<dbReference type="Pfam" id="PF01903">
    <property type="entry name" value="CbiX"/>
    <property type="match status" value="2"/>
</dbReference>
<keyword evidence="2" id="KW-0456">Lyase</keyword>
<evidence type="ECO:0000313" key="4">
    <source>
        <dbReference type="EMBL" id="MDQ0190776.1"/>
    </source>
</evidence>
<evidence type="ECO:0000256" key="1">
    <source>
        <dbReference type="ARBA" id="ARBA00022723"/>
    </source>
</evidence>
<accession>A0ABT9XKF2</accession>
<dbReference type="PANTHER" id="PTHR33542">
    <property type="entry name" value="SIROHYDROCHLORIN FERROCHELATASE, CHLOROPLASTIC"/>
    <property type="match status" value="1"/>
</dbReference>
<sequence>MTTAFLFLSHGTRDAQGTDEFLQFTQLAGDEIRRSLGQVGAAGPDGADGAGHVRPFASRSDPLIIRHCFLELRDPDLPTAAAACAQQGAEQIILIPLLLFAAGHWKTDVPALIEQARRAGADVPWYVTEPMGHDDAFIGAAVDRIRATPGWQSARTTTAITAHTPRTAPCPGPRPASATSDVAPRPQHLQDEHGPPGLLFVGRGGRDRAARRDALSVAQAIARQAGAEAWEPAFLAGPAPSLADGVQRLLAHPSVQKRKAITVLPYLWFSGHLLRSLPAQVQACCPSDIAVHVADHLGLHADLVARVVSRAIQAWESTRR</sequence>
<proteinExistence type="predicted"/>
<evidence type="ECO:0000256" key="2">
    <source>
        <dbReference type="ARBA" id="ARBA00023239"/>
    </source>
</evidence>
<dbReference type="InterPro" id="IPR050963">
    <property type="entry name" value="Sirohydro_Cobaltochel/CbiX"/>
</dbReference>
<dbReference type="Gene3D" id="3.40.50.1400">
    <property type="match status" value="2"/>
</dbReference>
<organism evidence="4 5">
    <name type="scientific">Alicyclobacillus cycloheptanicus</name>
    <dbReference type="NCBI Taxonomy" id="1457"/>
    <lineage>
        <taxon>Bacteria</taxon>
        <taxon>Bacillati</taxon>
        <taxon>Bacillota</taxon>
        <taxon>Bacilli</taxon>
        <taxon>Bacillales</taxon>
        <taxon>Alicyclobacillaceae</taxon>
        <taxon>Alicyclobacillus</taxon>
    </lineage>
</organism>
<protein>
    <submittedName>
        <fullName evidence="4">Sirohydrochlorin ferrochelatase</fullName>
    </submittedName>
</protein>